<dbReference type="AlphaFoldDB" id="A0AA88T5U9"/>
<protein>
    <recommendedName>
        <fullName evidence="6">T-complex-associated testis-expressed protein 1</fullName>
    </recommendedName>
</protein>
<dbReference type="Gene3D" id="3.80.10.10">
    <property type="entry name" value="Ribonuclease Inhibitor"/>
    <property type="match status" value="2"/>
</dbReference>
<dbReference type="PANTHER" id="PTHR24107">
    <property type="entry name" value="YNEIN REGULATORY COMPLEX SUBUNIT 5"/>
    <property type="match status" value="1"/>
</dbReference>
<dbReference type="GO" id="GO:0007018">
    <property type="term" value="P:microtubule-based movement"/>
    <property type="evidence" value="ECO:0007669"/>
    <property type="project" value="TreeGrafter"/>
</dbReference>
<sequence>MNLTNIKSLEFNTEADHGKLRRIRAEDLEWSLAVVPSLTQLSLEHIVQNFEENPIVEELSPKHKASVLDKLPPTLPLTITANLISDEGFWKRCCQSRWRVCDASDYGNSWKRMFFERHLENIIEHFLPDITDNQSVLEIVPLCRNYVKRLRISQLLPPVKEKPMFEDGDSADSVSDFYTEGPSMDHFDFRILLDKLINLEELQLVYGVKNCGMNFEWHLFEFTLRDCQSLAEAVKSCKSLKVLRLHRSNMDDERCRILVKHLLDHPSLLELDFSHNVIGDRGVRAISKLLNHSCLETLNMYDNWISGIGAQALAHSLSKNSSLVSLNLRLNQLGDEGGHAIAQALLKNQTLVNLQLGANEMTEATATAFSQVLVQNTTLRNLNLSCNKLGMDGGKVLEEGMLHNSSLLECDIRLTEISLESDYCIREVLCTNQDKARRKCSQDTVNGVYKP</sequence>
<evidence type="ECO:0000256" key="1">
    <source>
        <dbReference type="ARBA" id="ARBA00004245"/>
    </source>
</evidence>
<dbReference type="EMBL" id="JAVHJS010000003">
    <property type="protein sequence ID" value="KAK2864193.1"/>
    <property type="molecule type" value="Genomic_DNA"/>
</dbReference>
<evidence type="ECO:0000256" key="3">
    <source>
        <dbReference type="ARBA" id="ARBA00023212"/>
    </source>
</evidence>
<keyword evidence="3" id="KW-0206">Cytoskeleton</keyword>
<proteinExistence type="predicted"/>
<dbReference type="PANTHER" id="PTHR24107:SF27">
    <property type="entry name" value="DYNEIN REGULATORY COMPLEX SUBUNIT 5"/>
    <property type="match status" value="1"/>
</dbReference>
<organism evidence="4 5">
    <name type="scientific">Tachysurus vachellii</name>
    <name type="common">Darkbarbel catfish</name>
    <name type="synonym">Pelteobagrus vachellii</name>
    <dbReference type="NCBI Taxonomy" id="175792"/>
    <lineage>
        <taxon>Eukaryota</taxon>
        <taxon>Metazoa</taxon>
        <taxon>Chordata</taxon>
        <taxon>Craniata</taxon>
        <taxon>Vertebrata</taxon>
        <taxon>Euteleostomi</taxon>
        <taxon>Actinopterygii</taxon>
        <taxon>Neopterygii</taxon>
        <taxon>Teleostei</taxon>
        <taxon>Ostariophysi</taxon>
        <taxon>Siluriformes</taxon>
        <taxon>Bagridae</taxon>
        <taxon>Tachysurus</taxon>
    </lineage>
</organism>
<name>A0AA88T5U9_TACVA</name>
<comment type="caution">
    <text evidence="4">The sequence shown here is derived from an EMBL/GenBank/DDBJ whole genome shotgun (WGS) entry which is preliminary data.</text>
</comment>
<dbReference type="Pfam" id="PF13516">
    <property type="entry name" value="LRR_6"/>
    <property type="match status" value="4"/>
</dbReference>
<dbReference type="GO" id="GO:0005856">
    <property type="term" value="C:cytoskeleton"/>
    <property type="evidence" value="ECO:0007669"/>
    <property type="project" value="UniProtKB-SubCell"/>
</dbReference>
<keyword evidence="2" id="KW-0963">Cytoplasm</keyword>
<comment type="subcellular location">
    <subcellularLocation>
        <location evidence="1">Cytoplasm</location>
        <location evidence="1">Cytoskeleton</location>
    </subcellularLocation>
</comment>
<dbReference type="Proteomes" id="UP001187315">
    <property type="component" value="Unassembled WGS sequence"/>
</dbReference>
<evidence type="ECO:0000256" key="2">
    <source>
        <dbReference type="ARBA" id="ARBA00022490"/>
    </source>
</evidence>
<gene>
    <name evidence="4" type="ORF">Q7C36_003347</name>
</gene>
<dbReference type="SMART" id="SM00368">
    <property type="entry name" value="LRR_RI"/>
    <property type="match status" value="5"/>
</dbReference>
<dbReference type="InterPro" id="IPR032675">
    <property type="entry name" value="LRR_dom_sf"/>
</dbReference>
<reference evidence="4" key="1">
    <citation type="submission" date="2023-08" db="EMBL/GenBank/DDBJ databases">
        <title>Pelteobagrus vachellii genome.</title>
        <authorList>
            <person name="Liu H."/>
        </authorList>
    </citation>
    <scope>NUCLEOTIDE SEQUENCE</scope>
    <source>
        <strain evidence="4">PRFRI_2022a</strain>
        <tissue evidence="4">Muscle</tissue>
    </source>
</reference>
<evidence type="ECO:0008006" key="6">
    <source>
        <dbReference type="Google" id="ProtNLM"/>
    </source>
</evidence>
<keyword evidence="5" id="KW-1185">Reference proteome</keyword>
<dbReference type="SUPFAM" id="SSF52047">
    <property type="entry name" value="RNI-like"/>
    <property type="match status" value="1"/>
</dbReference>
<dbReference type="InterPro" id="IPR052410">
    <property type="entry name" value="DRC5"/>
</dbReference>
<accession>A0AA88T5U9</accession>
<dbReference type="InterPro" id="IPR001611">
    <property type="entry name" value="Leu-rich_rpt"/>
</dbReference>
<evidence type="ECO:0000313" key="4">
    <source>
        <dbReference type="EMBL" id="KAK2864193.1"/>
    </source>
</evidence>
<evidence type="ECO:0000313" key="5">
    <source>
        <dbReference type="Proteomes" id="UP001187315"/>
    </source>
</evidence>